<dbReference type="EMBL" id="LPJX01000031">
    <property type="protein sequence ID" value="KWF66617.1"/>
    <property type="molecule type" value="Genomic_DNA"/>
</dbReference>
<protein>
    <submittedName>
        <fullName evidence="1">Uncharacterized protein</fullName>
    </submittedName>
</protein>
<reference evidence="1 2" key="1">
    <citation type="submission" date="2015-11" db="EMBL/GenBank/DDBJ databases">
        <title>Expanding the genomic diversity of Burkholderia species for the development of highly accurate diagnostics.</title>
        <authorList>
            <person name="Sahl J."/>
            <person name="Keim P."/>
            <person name="Wagner D."/>
        </authorList>
    </citation>
    <scope>NUCLEOTIDE SEQUENCE [LARGE SCALE GENOMIC DNA]</scope>
    <source>
        <strain evidence="1 2">MSMB574WGS</strain>
    </source>
</reference>
<dbReference type="Proteomes" id="UP000061512">
    <property type="component" value="Unassembled WGS sequence"/>
</dbReference>
<evidence type="ECO:0000313" key="2">
    <source>
        <dbReference type="Proteomes" id="UP000061512"/>
    </source>
</evidence>
<organism evidence="1 2">
    <name type="scientific">Burkholderia pseudomultivorans</name>
    <dbReference type="NCBI Taxonomy" id="1207504"/>
    <lineage>
        <taxon>Bacteria</taxon>
        <taxon>Pseudomonadati</taxon>
        <taxon>Pseudomonadota</taxon>
        <taxon>Betaproteobacteria</taxon>
        <taxon>Burkholderiales</taxon>
        <taxon>Burkholderiaceae</taxon>
        <taxon>Burkholderia</taxon>
        <taxon>Burkholderia cepacia complex</taxon>
    </lineage>
</organism>
<gene>
    <name evidence="1" type="ORF">WT57_17055</name>
</gene>
<proteinExistence type="predicted"/>
<dbReference type="AlphaFoldDB" id="A0A132F1D4"/>
<comment type="caution">
    <text evidence="1">The sequence shown here is derived from an EMBL/GenBank/DDBJ whole genome shotgun (WGS) entry which is preliminary data.</text>
</comment>
<name>A0A132F1D4_9BURK</name>
<sequence>MLLSSLTRLFAYTREVVLQEQANHLIHMFGRSARNINVALRLQSDCAGTDALILFFPEHLL</sequence>
<accession>A0A132F1D4</accession>
<evidence type="ECO:0000313" key="1">
    <source>
        <dbReference type="EMBL" id="KWF66617.1"/>
    </source>
</evidence>